<accession>A0ABR0S5Q7</accession>
<gene>
    <name evidence="2" type="ORF">PT974_11121</name>
</gene>
<protein>
    <recommendedName>
        <fullName evidence="1">DUF7580 domain-containing protein</fullName>
    </recommendedName>
</protein>
<keyword evidence="3" id="KW-1185">Reference proteome</keyword>
<comment type="caution">
    <text evidence="2">The sequence shown here is derived from an EMBL/GenBank/DDBJ whole genome shotgun (WGS) entry which is preliminary data.</text>
</comment>
<dbReference type="InterPro" id="IPR056002">
    <property type="entry name" value="DUF7580"/>
</dbReference>
<dbReference type="PANTHER" id="PTHR35186">
    <property type="entry name" value="ANK_REP_REGION DOMAIN-CONTAINING PROTEIN"/>
    <property type="match status" value="1"/>
</dbReference>
<evidence type="ECO:0000313" key="3">
    <source>
        <dbReference type="Proteomes" id="UP001338125"/>
    </source>
</evidence>
<dbReference type="EMBL" id="JAVFKD010000016">
    <property type="protein sequence ID" value="KAK5987006.1"/>
    <property type="molecule type" value="Genomic_DNA"/>
</dbReference>
<dbReference type="Pfam" id="PF24476">
    <property type="entry name" value="DUF7580"/>
    <property type="match status" value="1"/>
</dbReference>
<proteinExistence type="predicted"/>
<feature type="domain" description="DUF7580" evidence="1">
    <location>
        <begin position="216"/>
        <end position="559"/>
    </location>
</feature>
<organism evidence="2 3">
    <name type="scientific">Cladobotryum mycophilum</name>
    <dbReference type="NCBI Taxonomy" id="491253"/>
    <lineage>
        <taxon>Eukaryota</taxon>
        <taxon>Fungi</taxon>
        <taxon>Dikarya</taxon>
        <taxon>Ascomycota</taxon>
        <taxon>Pezizomycotina</taxon>
        <taxon>Sordariomycetes</taxon>
        <taxon>Hypocreomycetidae</taxon>
        <taxon>Hypocreales</taxon>
        <taxon>Hypocreaceae</taxon>
        <taxon>Cladobotryum</taxon>
    </lineage>
</organism>
<name>A0ABR0S5Q7_9HYPO</name>
<dbReference type="Proteomes" id="UP001338125">
    <property type="component" value="Unassembled WGS sequence"/>
</dbReference>
<evidence type="ECO:0000313" key="2">
    <source>
        <dbReference type="EMBL" id="KAK5987006.1"/>
    </source>
</evidence>
<reference evidence="2 3" key="1">
    <citation type="submission" date="2024-01" db="EMBL/GenBank/DDBJ databases">
        <title>Complete genome of Cladobotryum mycophilum ATHUM6906.</title>
        <authorList>
            <person name="Christinaki A.C."/>
            <person name="Myridakis A.I."/>
            <person name="Kouvelis V.N."/>
        </authorList>
    </citation>
    <scope>NUCLEOTIDE SEQUENCE [LARGE SCALE GENOMIC DNA]</scope>
    <source>
        <strain evidence="2 3">ATHUM6906</strain>
    </source>
</reference>
<sequence length="571" mass="63747">MSGFDTTGIVLSAFSLAINAVENYRELATRLGIFYKIKHEYRKCSNELKVQQVALTIHLKELLLPLAIDDGAIQKLIDNPGGDLWDDDSIADLLQERLRGRYDLYLDYIKGMEHVMERLIDELALDSDVVQERLKEGNKHPSGIARVKSALGKDRTTFQMYRLRFSNSESTRTKLFTELQGYNGKLEKLLDSSDRESRLVQQRTSAKQAIALESTICNFWVQAARLFKALAASWNGCCSEQHSAKLLLQHTSSKQTEFELLFGEDMVSASASMKQTITLKEALPIRQSRSPSHRTSMPTKSAMKGKGSATATALLVPPPSITLTSVQASPHLGIHQPIVDLCSALNGPDDSCCGFLCLEQEDCRYFVYTLSSQTRESFISITLDDIIRGAVSPPPTRKRRYLISLMLSSSFLQLSNTAWLSSSFQKESISFFSDPSNPNIFLLDKPHIACDFSACSSSEPTGTTVIQSLLDQLGMLLLELCYGKPLDDQPERKAWPQGSSLQEKAVFDLMAARDWQCGVNEEAGLAYSEAVAWCLGGNRSTPPDVWRQEMLRRVVQPLQRCQEFFDSASAF</sequence>
<dbReference type="PANTHER" id="PTHR35186:SF4">
    <property type="entry name" value="PRION-INHIBITION AND PROPAGATION HELO DOMAIN-CONTAINING PROTEIN"/>
    <property type="match status" value="1"/>
</dbReference>
<evidence type="ECO:0000259" key="1">
    <source>
        <dbReference type="Pfam" id="PF24476"/>
    </source>
</evidence>